<evidence type="ECO:0000256" key="1">
    <source>
        <dbReference type="ARBA" id="ARBA00022448"/>
    </source>
</evidence>
<keyword evidence="2" id="KW-0633">Potassium transport</keyword>
<comment type="caution">
    <text evidence="6">The sequence shown here is derived from an EMBL/GenBank/DDBJ whole genome shotgun (WGS) entry which is preliminary data.</text>
</comment>
<dbReference type="STRING" id="3818.A0A445D843"/>
<keyword evidence="4" id="KW-0406">Ion transport</keyword>
<gene>
    <name evidence="6" type="ORF">Ahy_A05g025009</name>
</gene>
<dbReference type="Pfam" id="PF23259">
    <property type="entry name" value="CHX17_C"/>
    <property type="match status" value="1"/>
</dbReference>
<accession>A0A445D843</accession>
<dbReference type="GO" id="GO:0098662">
    <property type="term" value="P:inorganic cation transmembrane transport"/>
    <property type="evidence" value="ECO:0007669"/>
    <property type="project" value="TreeGrafter"/>
</dbReference>
<evidence type="ECO:0000313" key="7">
    <source>
        <dbReference type="Proteomes" id="UP000289738"/>
    </source>
</evidence>
<dbReference type="EMBL" id="SDMP01000005">
    <property type="protein sequence ID" value="RYR59180.1"/>
    <property type="molecule type" value="Genomic_DNA"/>
</dbReference>
<sequence>MIMSPFARINRDIYNLAMEKQASLHWSSEGNLEVTKEVFGEINQNVMKDAPCSVGLFVDRGLNSLLNANLHIIMLFIGGLMIAKPWLLRGGWQDTIGYNSLWRGLFCDKKKESVHEELLSAVLDKNKERELDDSCVNNFRIMGVNNKDTIKYEERYVESDDDIPRVVNEFDQKRYDLYVLGQGKDRHSRVLSEMLDWTYFPELGVTGDLVASNSFGSYSSVLVVQQYGYGGMEFGKNYENNPSCHPPICKPPSMTRSLSRMF</sequence>
<dbReference type="InterPro" id="IPR050794">
    <property type="entry name" value="CPA2_transporter"/>
</dbReference>
<organism evidence="6 7">
    <name type="scientific">Arachis hypogaea</name>
    <name type="common">Peanut</name>
    <dbReference type="NCBI Taxonomy" id="3818"/>
    <lineage>
        <taxon>Eukaryota</taxon>
        <taxon>Viridiplantae</taxon>
        <taxon>Streptophyta</taxon>
        <taxon>Embryophyta</taxon>
        <taxon>Tracheophyta</taxon>
        <taxon>Spermatophyta</taxon>
        <taxon>Magnoliopsida</taxon>
        <taxon>eudicotyledons</taxon>
        <taxon>Gunneridae</taxon>
        <taxon>Pentapetalae</taxon>
        <taxon>rosids</taxon>
        <taxon>fabids</taxon>
        <taxon>Fabales</taxon>
        <taxon>Fabaceae</taxon>
        <taxon>Papilionoideae</taxon>
        <taxon>50 kb inversion clade</taxon>
        <taxon>dalbergioids sensu lato</taxon>
        <taxon>Dalbergieae</taxon>
        <taxon>Pterocarpus clade</taxon>
        <taxon>Arachis</taxon>
    </lineage>
</organism>
<feature type="domain" description="Cation/H(+) antiporter C-terminal" evidence="5">
    <location>
        <begin position="146"/>
        <end position="227"/>
    </location>
</feature>
<proteinExistence type="predicted"/>
<dbReference type="GO" id="GO:0012505">
    <property type="term" value="C:endomembrane system"/>
    <property type="evidence" value="ECO:0007669"/>
    <property type="project" value="TreeGrafter"/>
</dbReference>
<reference evidence="6 7" key="1">
    <citation type="submission" date="2019-01" db="EMBL/GenBank/DDBJ databases">
        <title>Sequencing of cultivated peanut Arachis hypogaea provides insights into genome evolution and oil improvement.</title>
        <authorList>
            <person name="Chen X."/>
        </authorList>
    </citation>
    <scope>NUCLEOTIDE SEQUENCE [LARGE SCALE GENOMIC DNA]</scope>
    <source>
        <strain evidence="7">cv. Fuhuasheng</strain>
        <tissue evidence="6">Leaves</tissue>
    </source>
</reference>
<evidence type="ECO:0000313" key="6">
    <source>
        <dbReference type="EMBL" id="RYR59180.1"/>
    </source>
</evidence>
<evidence type="ECO:0000256" key="3">
    <source>
        <dbReference type="ARBA" id="ARBA00022958"/>
    </source>
</evidence>
<dbReference type="GO" id="GO:0006885">
    <property type="term" value="P:regulation of pH"/>
    <property type="evidence" value="ECO:0007669"/>
    <property type="project" value="TreeGrafter"/>
</dbReference>
<dbReference type="InterPro" id="IPR057290">
    <property type="entry name" value="CHX17_C"/>
</dbReference>
<dbReference type="PANTHER" id="PTHR32468">
    <property type="entry name" value="CATION/H + ANTIPORTER"/>
    <property type="match status" value="1"/>
</dbReference>
<dbReference type="AlphaFoldDB" id="A0A445D843"/>
<evidence type="ECO:0000259" key="5">
    <source>
        <dbReference type="Pfam" id="PF23259"/>
    </source>
</evidence>
<keyword evidence="7" id="KW-1185">Reference proteome</keyword>
<evidence type="ECO:0000256" key="4">
    <source>
        <dbReference type="ARBA" id="ARBA00023065"/>
    </source>
</evidence>
<evidence type="ECO:0000256" key="2">
    <source>
        <dbReference type="ARBA" id="ARBA00022538"/>
    </source>
</evidence>
<keyword evidence="1" id="KW-0813">Transport</keyword>
<keyword evidence="3" id="KW-0630">Potassium</keyword>
<protein>
    <recommendedName>
        <fullName evidence="5">Cation/H(+) antiporter C-terminal domain-containing protein</fullName>
    </recommendedName>
</protein>
<name>A0A445D843_ARAHY</name>
<dbReference type="Proteomes" id="UP000289738">
    <property type="component" value="Chromosome A05"/>
</dbReference>
<dbReference type="GO" id="GO:0006813">
    <property type="term" value="P:potassium ion transport"/>
    <property type="evidence" value="ECO:0007669"/>
    <property type="project" value="UniProtKB-KW"/>
</dbReference>
<dbReference type="PANTHER" id="PTHR32468:SF77">
    <property type="entry name" value="CATION_H+ EXCHANGER 3"/>
    <property type="match status" value="1"/>
</dbReference>